<gene>
    <name evidence="1" type="ORF">BIW53_04935</name>
</gene>
<sequence>MNRVVLLLFVLFKTIDAAAIELHPEVVAIQKDLINLSTHKNVGEVFERHQNVLSENNLDTQSRDLIHQFIATYFSFIGLHQRAERLYQFGQSISQQQALDNFTAYDALDEITALAKKNRLLMVNEAHHIPKHRWLTKELLIRLKREGYSYLALEALAKKDEQRINKQGYATNKSGIYMRDPAFSELISVAKELGYTLVSYDKYSYDREKEGAENIINKTFALDPDAKVIVHCGYSHIDEKHKLASILAANLHIDPLTIDQTALLSTHIPDIYKNTPVVFKSDTEQYWQPTNSHFDIAVYWPAQTQITNRPAWYMANHQRQRLNETWCNNAFPCYVEVVNNINEAIPFDRYLWLNPAIPASVRVRAGDSIFVYDKFGKQVRQLNSPFIK</sequence>
<reference evidence="1 2" key="1">
    <citation type="submission" date="2016-10" db="EMBL/GenBank/DDBJ databases">
        <title>Pseudoalteromonas amylolytica sp. nov., isolated from the surface seawater.</title>
        <authorList>
            <person name="Wu Y.-H."/>
            <person name="Cheng H."/>
            <person name="Jin X.-B."/>
            <person name="Wang C.-S."/>
            <person name="Xu X.-W."/>
        </authorList>
    </citation>
    <scope>NUCLEOTIDE SEQUENCE [LARGE SCALE GENOMIC DNA]</scope>
    <source>
        <strain evidence="1 2">JCM 12483</strain>
    </source>
</reference>
<organism evidence="1 2">
    <name type="scientific">Pseudoalteromonas byunsanensis</name>
    <dbReference type="NCBI Taxonomy" id="327939"/>
    <lineage>
        <taxon>Bacteria</taxon>
        <taxon>Pseudomonadati</taxon>
        <taxon>Pseudomonadota</taxon>
        <taxon>Gammaproteobacteria</taxon>
        <taxon>Alteromonadales</taxon>
        <taxon>Pseudoalteromonadaceae</taxon>
        <taxon>Pseudoalteromonas</taxon>
    </lineage>
</organism>
<dbReference type="OrthoDB" id="277629at2"/>
<dbReference type="EMBL" id="MNAN01000026">
    <property type="protein sequence ID" value="OHU96674.1"/>
    <property type="molecule type" value="Genomic_DNA"/>
</dbReference>
<name>A0A1S1NB65_9GAMM</name>
<proteinExistence type="predicted"/>
<dbReference type="STRING" id="327939.BIW53_04935"/>
<protein>
    <submittedName>
        <fullName evidence="1">Uncharacterized protein</fullName>
    </submittedName>
</protein>
<dbReference type="AlphaFoldDB" id="A0A1S1NB65"/>
<dbReference type="Proteomes" id="UP000180253">
    <property type="component" value="Unassembled WGS sequence"/>
</dbReference>
<keyword evidence="2" id="KW-1185">Reference proteome</keyword>
<accession>A0A1S1NB65</accession>
<comment type="caution">
    <text evidence="1">The sequence shown here is derived from an EMBL/GenBank/DDBJ whole genome shotgun (WGS) entry which is preliminary data.</text>
</comment>
<evidence type="ECO:0000313" key="2">
    <source>
        <dbReference type="Proteomes" id="UP000180253"/>
    </source>
</evidence>
<evidence type="ECO:0000313" key="1">
    <source>
        <dbReference type="EMBL" id="OHU96674.1"/>
    </source>
</evidence>
<dbReference type="RefSeq" id="WP_070990751.1">
    <property type="nucleotide sequence ID" value="NZ_CBCSHD010000001.1"/>
</dbReference>